<dbReference type="Proteomes" id="UP001500967">
    <property type="component" value="Unassembled WGS sequence"/>
</dbReference>
<name>A0ABP3EHI2_9ACTN</name>
<evidence type="ECO:0000313" key="2">
    <source>
        <dbReference type="EMBL" id="GAA0260905.1"/>
    </source>
</evidence>
<keyword evidence="3" id="KW-1185">Reference proteome</keyword>
<evidence type="ECO:0000256" key="1">
    <source>
        <dbReference type="SAM" id="MobiDB-lite"/>
    </source>
</evidence>
<comment type="caution">
    <text evidence="2">The sequence shown here is derived from an EMBL/GenBank/DDBJ whole genome shotgun (WGS) entry which is preliminary data.</text>
</comment>
<proteinExistence type="predicted"/>
<accession>A0ABP3EHI2</accession>
<protein>
    <submittedName>
        <fullName evidence="2">Uncharacterized protein</fullName>
    </submittedName>
</protein>
<sequence>MPEFRRSTAGPGTRASRAGVGVPLAPSPAAPAGTFPDPGGRPGVRLHLADRAAGPVQLLPEAVR</sequence>
<organism evidence="2 3">
    <name type="scientific">Cryptosporangium japonicum</name>
    <dbReference type="NCBI Taxonomy" id="80872"/>
    <lineage>
        <taxon>Bacteria</taxon>
        <taxon>Bacillati</taxon>
        <taxon>Actinomycetota</taxon>
        <taxon>Actinomycetes</taxon>
        <taxon>Cryptosporangiales</taxon>
        <taxon>Cryptosporangiaceae</taxon>
        <taxon>Cryptosporangium</taxon>
    </lineage>
</organism>
<evidence type="ECO:0000313" key="3">
    <source>
        <dbReference type="Proteomes" id="UP001500967"/>
    </source>
</evidence>
<dbReference type="EMBL" id="BAAAGX010000020">
    <property type="protein sequence ID" value="GAA0260905.1"/>
    <property type="molecule type" value="Genomic_DNA"/>
</dbReference>
<gene>
    <name evidence="2" type="ORF">GCM10009539_53060</name>
</gene>
<reference evidence="3" key="1">
    <citation type="journal article" date="2019" name="Int. J. Syst. Evol. Microbiol.">
        <title>The Global Catalogue of Microorganisms (GCM) 10K type strain sequencing project: providing services to taxonomists for standard genome sequencing and annotation.</title>
        <authorList>
            <consortium name="The Broad Institute Genomics Platform"/>
            <consortium name="The Broad Institute Genome Sequencing Center for Infectious Disease"/>
            <person name="Wu L."/>
            <person name="Ma J."/>
        </authorList>
    </citation>
    <scope>NUCLEOTIDE SEQUENCE [LARGE SCALE GENOMIC DNA]</scope>
    <source>
        <strain evidence="3">JCM 10425</strain>
    </source>
</reference>
<feature type="region of interest" description="Disordered" evidence="1">
    <location>
        <begin position="1"/>
        <end position="46"/>
    </location>
</feature>